<organism evidence="2 3">
    <name type="scientific">Caenorhabditis angaria</name>
    <dbReference type="NCBI Taxonomy" id="860376"/>
    <lineage>
        <taxon>Eukaryota</taxon>
        <taxon>Metazoa</taxon>
        <taxon>Ecdysozoa</taxon>
        <taxon>Nematoda</taxon>
        <taxon>Chromadorea</taxon>
        <taxon>Rhabditida</taxon>
        <taxon>Rhabditina</taxon>
        <taxon>Rhabditomorpha</taxon>
        <taxon>Rhabditoidea</taxon>
        <taxon>Rhabditidae</taxon>
        <taxon>Peloderinae</taxon>
        <taxon>Caenorhabditis</taxon>
    </lineage>
</organism>
<evidence type="ECO:0000313" key="2">
    <source>
        <dbReference type="EMBL" id="CAI5441337.1"/>
    </source>
</evidence>
<dbReference type="PANTHER" id="PTHR15949">
    <property type="entry name" value="TESTIS-EXPRESSED PROTEIN 264"/>
    <property type="match status" value="1"/>
</dbReference>
<comment type="caution">
    <text evidence="2">The sequence shown here is derived from an EMBL/GenBank/DDBJ whole genome shotgun (WGS) entry which is preliminary data.</text>
</comment>
<dbReference type="PANTHER" id="PTHR15949:SF3">
    <property type="entry name" value="TESTIS-EXPRESSED PROTEIN 264"/>
    <property type="match status" value="1"/>
</dbReference>
<evidence type="ECO:0008006" key="4">
    <source>
        <dbReference type="Google" id="ProtNLM"/>
    </source>
</evidence>
<name>A0A9P1MVL3_9PELO</name>
<dbReference type="InterPro" id="IPR011256">
    <property type="entry name" value="Reg_factor_effector_dom_sf"/>
</dbReference>
<dbReference type="GO" id="GO:0005789">
    <property type="term" value="C:endoplasmic reticulum membrane"/>
    <property type="evidence" value="ECO:0007669"/>
    <property type="project" value="TreeGrafter"/>
</dbReference>
<dbReference type="GO" id="GO:0005657">
    <property type="term" value="C:replication fork"/>
    <property type="evidence" value="ECO:0007669"/>
    <property type="project" value="TreeGrafter"/>
</dbReference>
<dbReference type="OrthoDB" id="2140079at2759"/>
<dbReference type="Proteomes" id="UP001152747">
    <property type="component" value="Unassembled WGS sequence"/>
</dbReference>
<gene>
    <name evidence="2" type="ORF">CAMP_LOCUS3974</name>
</gene>
<feature type="compositionally biased region" description="Acidic residues" evidence="1">
    <location>
        <begin position="216"/>
        <end position="238"/>
    </location>
</feature>
<sequence>MIEYVVIFVALAIIYWVWQVISKSGFLSKIEPEVTESPSNLSKPLTVYYKYNIGAYSGSVNVINEARALLPKSENVTTFGIYYDNPDVVAPHLLQSAIGVVFGADGKDLYNEEVAETLVENGFEKMVLPKVSRAVQAIQPSSGGILSILALVNRSYGIVKEYISANRLEVKYAVEFYSSSEISIEFPLDNVDDFLVPDYLPTDELESKLARKKFDSDEEDSESEPEGEEEEDDGAASE</sequence>
<evidence type="ECO:0000313" key="3">
    <source>
        <dbReference type="Proteomes" id="UP001152747"/>
    </source>
</evidence>
<dbReference type="EMBL" id="CANHGI010000002">
    <property type="protein sequence ID" value="CAI5441337.1"/>
    <property type="molecule type" value="Genomic_DNA"/>
</dbReference>
<dbReference type="GO" id="GO:0106300">
    <property type="term" value="P:protein-DNA covalent cross-linking repair"/>
    <property type="evidence" value="ECO:0007669"/>
    <property type="project" value="TreeGrafter"/>
</dbReference>
<dbReference type="AlphaFoldDB" id="A0A9P1MVL3"/>
<reference evidence="2" key="1">
    <citation type="submission" date="2022-11" db="EMBL/GenBank/DDBJ databases">
        <authorList>
            <person name="Kikuchi T."/>
        </authorList>
    </citation>
    <scope>NUCLEOTIDE SEQUENCE</scope>
    <source>
        <strain evidence="2">PS1010</strain>
    </source>
</reference>
<accession>A0A9P1MVL3</accession>
<evidence type="ECO:0000256" key="1">
    <source>
        <dbReference type="SAM" id="MobiDB-lite"/>
    </source>
</evidence>
<feature type="region of interest" description="Disordered" evidence="1">
    <location>
        <begin position="210"/>
        <end position="238"/>
    </location>
</feature>
<dbReference type="GO" id="GO:0000421">
    <property type="term" value="C:autophagosome membrane"/>
    <property type="evidence" value="ECO:0007669"/>
    <property type="project" value="TreeGrafter"/>
</dbReference>
<protein>
    <recommendedName>
        <fullName evidence="4">GyrI-like small molecule binding domain-containing protein</fullName>
    </recommendedName>
</protein>
<dbReference type="GO" id="GO:0005634">
    <property type="term" value="C:nucleus"/>
    <property type="evidence" value="ECO:0007669"/>
    <property type="project" value="TreeGrafter"/>
</dbReference>
<dbReference type="GO" id="GO:0061709">
    <property type="term" value="P:reticulophagy"/>
    <property type="evidence" value="ECO:0007669"/>
    <property type="project" value="TreeGrafter"/>
</dbReference>
<proteinExistence type="predicted"/>
<dbReference type="SUPFAM" id="SSF55136">
    <property type="entry name" value="Probable bacterial effector-binding domain"/>
    <property type="match status" value="1"/>
</dbReference>
<keyword evidence="3" id="KW-1185">Reference proteome</keyword>